<accession>A0A520ME48</accession>
<organism evidence="7 8">
    <name type="scientific">SAR86 cluster bacterium</name>
    <dbReference type="NCBI Taxonomy" id="2030880"/>
    <lineage>
        <taxon>Bacteria</taxon>
        <taxon>Pseudomonadati</taxon>
        <taxon>Pseudomonadota</taxon>
        <taxon>Gammaproteobacteria</taxon>
        <taxon>SAR86 cluster</taxon>
    </lineage>
</organism>
<protein>
    <submittedName>
        <fullName evidence="7">DUF1295 domain-containing protein</fullName>
    </submittedName>
</protein>
<keyword evidence="3 5" id="KW-1133">Transmembrane helix</keyword>
<comment type="subcellular location">
    <subcellularLocation>
        <location evidence="1">Membrane</location>
        <topology evidence="1">Multi-pass membrane protein</topology>
    </subcellularLocation>
</comment>
<feature type="transmembrane region" description="Helical" evidence="5">
    <location>
        <begin position="6"/>
        <end position="24"/>
    </location>
</feature>
<evidence type="ECO:0000259" key="6">
    <source>
        <dbReference type="Pfam" id="PF02544"/>
    </source>
</evidence>
<feature type="transmembrane region" description="Helical" evidence="5">
    <location>
        <begin position="106"/>
        <end position="129"/>
    </location>
</feature>
<dbReference type="Proteomes" id="UP000315782">
    <property type="component" value="Unassembled WGS sequence"/>
</dbReference>
<dbReference type="EMBL" id="SHBI01000035">
    <property type="protein sequence ID" value="RZO19503.1"/>
    <property type="molecule type" value="Genomic_DNA"/>
</dbReference>
<dbReference type="PANTHER" id="PTHR10556:SF43">
    <property type="entry name" value="STEROID 5-ALPHA-REDUCTASE DET2"/>
    <property type="match status" value="1"/>
</dbReference>
<dbReference type="Gene3D" id="1.20.120.1630">
    <property type="match status" value="1"/>
</dbReference>
<evidence type="ECO:0000256" key="5">
    <source>
        <dbReference type="SAM" id="Phobius"/>
    </source>
</evidence>
<dbReference type="FunFam" id="1.20.120.1630:FF:000014">
    <property type="entry name" value="Steroid 5-alpha reductase, putative"/>
    <property type="match status" value="1"/>
</dbReference>
<evidence type="ECO:0000256" key="1">
    <source>
        <dbReference type="ARBA" id="ARBA00004141"/>
    </source>
</evidence>
<evidence type="ECO:0000256" key="4">
    <source>
        <dbReference type="ARBA" id="ARBA00023136"/>
    </source>
</evidence>
<dbReference type="Pfam" id="PF02544">
    <property type="entry name" value="Steroid_dh"/>
    <property type="match status" value="1"/>
</dbReference>
<dbReference type="InterPro" id="IPR039357">
    <property type="entry name" value="SRD5A/TECR"/>
</dbReference>
<dbReference type="PIRSF" id="PIRSF015596">
    <property type="entry name" value="5_alpha-SR2"/>
    <property type="match status" value="1"/>
</dbReference>
<dbReference type="AlphaFoldDB" id="A0A520ME48"/>
<dbReference type="PANTHER" id="PTHR10556">
    <property type="entry name" value="3-OXO-5-ALPHA-STEROID 4-DEHYDROGENASE"/>
    <property type="match status" value="1"/>
</dbReference>
<feature type="transmembrane region" description="Helical" evidence="5">
    <location>
        <begin position="135"/>
        <end position="156"/>
    </location>
</feature>
<comment type="caution">
    <text evidence="7">The sequence shown here is derived from an EMBL/GenBank/DDBJ whole genome shotgun (WGS) entry which is preliminary data.</text>
</comment>
<dbReference type="InterPro" id="IPR001104">
    <property type="entry name" value="3-oxo-5_a-steroid_4-DH_C"/>
</dbReference>
<gene>
    <name evidence="7" type="ORF">EVA96_03710</name>
</gene>
<feature type="transmembrane region" description="Helical" evidence="5">
    <location>
        <begin position="45"/>
        <end position="65"/>
    </location>
</feature>
<dbReference type="PROSITE" id="PS50244">
    <property type="entry name" value="S5A_REDUCTASE"/>
    <property type="match status" value="1"/>
</dbReference>
<dbReference type="GO" id="GO:0016020">
    <property type="term" value="C:membrane"/>
    <property type="evidence" value="ECO:0007669"/>
    <property type="project" value="UniProtKB-SubCell"/>
</dbReference>
<evidence type="ECO:0000313" key="7">
    <source>
        <dbReference type="EMBL" id="RZO19503.1"/>
    </source>
</evidence>
<dbReference type="GO" id="GO:0008202">
    <property type="term" value="P:steroid metabolic process"/>
    <property type="evidence" value="ECO:0007669"/>
    <property type="project" value="InterPro"/>
</dbReference>
<evidence type="ECO:0000256" key="3">
    <source>
        <dbReference type="ARBA" id="ARBA00022989"/>
    </source>
</evidence>
<keyword evidence="4 5" id="KW-0472">Membrane</keyword>
<feature type="domain" description="3-oxo-5-alpha-steroid 4-dehydrogenase C-terminal" evidence="6">
    <location>
        <begin position="101"/>
        <end position="248"/>
    </location>
</feature>
<dbReference type="GO" id="GO:0003865">
    <property type="term" value="F:3-oxo-5-alpha-steroid 4-dehydrogenase activity"/>
    <property type="evidence" value="ECO:0007669"/>
    <property type="project" value="InterPro"/>
</dbReference>
<name>A0A520ME48_9GAMM</name>
<feature type="transmembrane region" description="Helical" evidence="5">
    <location>
        <begin position="71"/>
        <end position="94"/>
    </location>
</feature>
<feature type="transmembrane region" description="Helical" evidence="5">
    <location>
        <begin position="196"/>
        <end position="217"/>
    </location>
</feature>
<reference evidence="7 8" key="1">
    <citation type="submission" date="2019-02" db="EMBL/GenBank/DDBJ databases">
        <title>Prokaryotic population dynamics and viral predation in marine succession experiment using metagenomics: the confinement effect.</title>
        <authorList>
            <person name="Haro-Moreno J.M."/>
            <person name="Rodriguez-Valera F."/>
            <person name="Lopez-Perez M."/>
        </authorList>
    </citation>
    <scope>NUCLEOTIDE SEQUENCE [LARGE SCALE GENOMIC DNA]</scope>
    <source>
        <strain evidence="7">MED-G163</strain>
    </source>
</reference>
<evidence type="ECO:0000256" key="2">
    <source>
        <dbReference type="ARBA" id="ARBA00022692"/>
    </source>
</evidence>
<dbReference type="InterPro" id="IPR016636">
    <property type="entry name" value="3-oxo-5-alpha-steroid_4-DH"/>
</dbReference>
<keyword evidence="2 5" id="KW-0812">Transmembrane</keyword>
<sequence length="249" mass="28912">MSFFNTFLIFWVLVAVVTFIYLFFDNAPYGRHIKSGWGKNISARAGWVVMESPCVILMLIFAFIVYDQLLIVHKVFLCIWLSHYIHRSFIYPFVIDMTNPKMPISIAISAFCFNLINVSIQAFGIFYFTSYSDDWLLNSTFICGLTLFVIGMFINIRSDYLIVALRKENGAGYHIPSTFMHKYISAPNYFGEILEWIGWAILTWSVSGVVFLIWTIANLFPRALAHHKWYQEKFSDYPKTRKAIIPGII</sequence>
<evidence type="ECO:0000313" key="8">
    <source>
        <dbReference type="Proteomes" id="UP000315782"/>
    </source>
</evidence>
<proteinExistence type="predicted"/>